<evidence type="ECO:0000313" key="1">
    <source>
        <dbReference type="EMBL" id="KAK6762415.1"/>
    </source>
</evidence>
<name>A0ABR1EII1_NECAM</name>
<dbReference type="Proteomes" id="UP001303046">
    <property type="component" value="Unassembled WGS sequence"/>
</dbReference>
<sequence length="79" mass="9201">MKIYEELRFIKTQLRTLFTIPPILVAVGSMTQDWWDEIVQIPAYNANGRLIQLDENFLETHRRGTTNPRSESRQKGGLP</sequence>
<keyword evidence="2" id="KW-1185">Reference proteome</keyword>
<evidence type="ECO:0000313" key="2">
    <source>
        <dbReference type="Proteomes" id="UP001303046"/>
    </source>
</evidence>
<reference evidence="1 2" key="1">
    <citation type="submission" date="2023-08" db="EMBL/GenBank/DDBJ databases">
        <title>A Necator americanus chromosomal reference genome.</title>
        <authorList>
            <person name="Ilik V."/>
            <person name="Petrzelkova K.J."/>
            <person name="Pardy F."/>
            <person name="Fuh T."/>
            <person name="Niatou-Singa F.S."/>
            <person name="Gouil Q."/>
            <person name="Baker L."/>
            <person name="Ritchie M.E."/>
            <person name="Jex A.R."/>
            <person name="Gazzola D."/>
            <person name="Li H."/>
            <person name="Toshio Fujiwara R."/>
            <person name="Zhan B."/>
            <person name="Aroian R.V."/>
            <person name="Pafco B."/>
            <person name="Schwarz E.M."/>
        </authorList>
    </citation>
    <scope>NUCLEOTIDE SEQUENCE [LARGE SCALE GENOMIC DNA]</scope>
    <source>
        <strain evidence="1 2">Aroian</strain>
        <tissue evidence="1">Whole animal</tissue>
    </source>
</reference>
<accession>A0ABR1EII1</accession>
<comment type="caution">
    <text evidence="1">The sequence shown here is derived from an EMBL/GenBank/DDBJ whole genome shotgun (WGS) entry which is preliminary data.</text>
</comment>
<dbReference type="EMBL" id="JAVFWL010000006">
    <property type="protein sequence ID" value="KAK6762415.1"/>
    <property type="molecule type" value="Genomic_DNA"/>
</dbReference>
<gene>
    <name evidence="1" type="primary">Necator_chrX.g23381</name>
    <name evidence="1" type="ORF">RB195_023218</name>
</gene>
<proteinExistence type="predicted"/>
<organism evidence="1 2">
    <name type="scientific">Necator americanus</name>
    <name type="common">Human hookworm</name>
    <dbReference type="NCBI Taxonomy" id="51031"/>
    <lineage>
        <taxon>Eukaryota</taxon>
        <taxon>Metazoa</taxon>
        <taxon>Ecdysozoa</taxon>
        <taxon>Nematoda</taxon>
        <taxon>Chromadorea</taxon>
        <taxon>Rhabditida</taxon>
        <taxon>Rhabditina</taxon>
        <taxon>Rhabditomorpha</taxon>
        <taxon>Strongyloidea</taxon>
        <taxon>Ancylostomatidae</taxon>
        <taxon>Bunostominae</taxon>
        <taxon>Necator</taxon>
    </lineage>
</organism>
<protein>
    <submittedName>
        <fullName evidence="1">Uncharacterized protein</fullName>
    </submittedName>
</protein>